<keyword evidence="8" id="KW-1185">Reference proteome</keyword>
<dbReference type="GO" id="GO:0005975">
    <property type="term" value="P:carbohydrate metabolic process"/>
    <property type="evidence" value="ECO:0007669"/>
    <property type="project" value="InterPro"/>
</dbReference>
<dbReference type="InterPro" id="IPR007724">
    <property type="entry name" value="Poly_GlycHdrlase"/>
</dbReference>
<evidence type="ECO:0000259" key="6">
    <source>
        <dbReference type="Pfam" id="PF20811"/>
    </source>
</evidence>
<name>A0AAD9R6A6_ACRCE</name>
<dbReference type="GO" id="GO:0005737">
    <property type="term" value="C:cytoplasm"/>
    <property type="evidence" value="ECO:0007669"/>
    <property type="project" value="TreeGrafter"/>
</dbReference>
<evidence type="ECO:0000256" key="1">
    <source>
        <dbReference type="ARBA" id="ARBA00009545"/>
    </source>
</evidence>
<feature type="binding site" evidence="4">
    <location>
        <position position="258"/>
    </location>
    <ligand>
        <name>substrate</name>
    </ligand>
</feature>
<gene>
    <name evidence="7" type="ORF">P5673_001262</name>
</gene>
<dbReference type="PANTHER" id="PTHR12837">
    <property type="entry name" value="POLY ADP-RIBOSE GLYCOHYDROLASE"/>
    <property type="match status" value="1"/>
</dbReference>
<evidence type="ECO:0000256" key="2">
    <source>
        <dbReference type="ARBA" id="ARBA00012255"/>
    </source>
</evidence>
<evidence type="ECO:0000313" key="7">
    <source>
        <dbReference type="EMBL" id="KAK2573591.1"/>
    </source>
</evidence>
<dbReference type="InterPro" id="IPR046372">
    <property type="entry name" value="PARG_cat_C"/>
</dbReference>
<dbReference type="GO" id="GO:0005634">
    <property type="term" value="C:nucleus"/>
    <property type="evidence" value="ECO:0007669"/>
    <property type="project" value="TreeGrafter"/>
</dbReference>
<dbReference type="Pfam" id="PF05028">
    <property type="entry name" value="PARG_cat_C"/>
    <property type="match status" value="2"/>
</dbReference>
<dbReference type="PANTHER" id="PTHR12837:SF0">
    <property type="entry name" value="POLY(ADP-RIBOSE) GLYCOHYDROLASE"/>
    <property type="match status" value="1"/>
</dbReference>
<dbReference type="GO" id="GO:1990966">
    <property type="term" value="P:ATP generation from poly-ADP-D-ribose"/>
    <property type="evidence" value="ECO:0007669"/>
    <property type="project" value="TreeGrafter"/>
</dbReference>
<reference evidence="7" key="2">
    <citation type="journal article" date="2023" name="Science">
        <title>Genomic signatures of disease resistance in endangered staghorn corals.</title>
        <authorList>
            <person name="Vollmer S.V."/>
            <person name="Selwyn J.D."/>
            <person name="Despard B.A."/>
            <person name="Roesel C.L."/>
        </authorList>
    </citation>
    <scope>NUCLEOTIDE SEQUENCE</scope>
    <source>
        <strain evidence="7">K2</strain>
    </source>
</reference>
<organism evidence="7 8">
    <name type="scientific">Acropora cervicornis</name>
    <name type="common">Staghorn coral</name>
    <dbReference type="NCBI Taxonomy" id="6130"/>
    <lineage>
        <taxon>Eukaryota</taxon>
        <taxon>Metazoa</taxon>
        <taxon>Cnidaria</taxon>
        <taxon>Anthozoa</taxon>
        <taxon>Hexacorallia</taxon>
        <taxon>Scleractinia</taxon>
        <taxon>Astrocoeniina</taxon>
        <taxon>Acroporidae</taxon>
        <taxon>Acropora</taxon>
    </lineage>
</organism>
<proteinExistence type="inferred from homology"/>
<evidence type="ECO:0000256" key="3">
    <source>
        <dbReference type="ARBA" id="ARBA00022801"/>
    </source>
</evidence>
<accession>A0AAD9R6A6</accession>
<dbReference type="GO" id="GO:0009225">
    <property type="term" value="P:nucleotide-sugar metabolic process"/>
    <property type="evidence" value="ECO:0007669"/>
    <property type="project" value="TreeGrafter"/>
</dbReference>
<reference evidence="7" key="1">
    <citation type="journal article" date="2023" name="G3 (Bethesda)">
        <title>Whole genome assembly and annotation of the endangered Caribbean coral Acropora cervicornis.</title>
        <authorList>
            <person name="Selwyn J.D."/>
            <person name="Vollmer S.V."/>
        </authorList>
    </citation>
    <scope>NUCLEOTIDE SEQUENCE</scope>
    <source>
        <strain evidence="7">K2</strain>
    </source>
</reference>
<evidence type="ECO:0000256" key="4">
    <source>
        <dbReference type="PIRSR" id="PIRSR607724-2"/>
    </source>
</evidence>
<feature type="binding site" evidence="4">
    <location>
        <position position="313"/>
    </location>
    <ligand>
        <name>substrate</name>
    </ligand>
</feature>
<evidence type="ECO:0000313" key="8">
    <source>
        <dbReference type="Proteomes" id="UP001249851"/>
    </source>
</evidence>
<dbReference type="Proteomes" id="UP001249851">
    <property type="component" value="Unassembled WGS sequence"/>
</dbReference>
<protein>
    <recommendedName>
        <fullName evidence="2">poly(ADP-ribose) glycohydrolase</fullName>
        <ecNumber evidence="2">3.2.1.143</ecNumber>
    </recommendedName>
</protein>
<dbReference type="GO" id="GO:0006282">
    <property type="term" value="P:regulation of DNA repair"/>
    <property type="evidence" value="ECO:0007669"/>
    <property type="project" value="InterPro"/>
</dbReference>
<sequence length="1045" mass="116123">MVHDERSRFVELPNYNEERWKKLKELFAELDGIRTANPLVEVLRKMFAESGNYVDQFKQESSTPDDLLNLDSAVGSSWAFKGLGIFLEELATEEERENFFDAILPFIVFLASSIEMFSPKEGILLFVQQCESVMAVDKRFIACVLASAFLCCLPPAPPDALVRSLNFNNFFACFHREEIQKTQAAKLRCIIHYFERLSIDWPDIQGRVFYSRQVLPQNSLPDLEDWMSCNLPLCPAVIDCKTALEDSGEHMLQVVFANDIIGGGVLGGDHVQEEIRFCINPELLLAIMFAEAMQDNECIVVRGIERFSSYAGYGETFEFANDFKDKSQRDDNGDFLTTVVTMDAKQFKRSHKEAQYEEAAVVRELNKALVAFFNPVVGSRLIKLISGMKADNEDKDILENEVGCSNEESNMTPSADEMIVEFSNELVNHTLNEAFIAVDANNNAAISEAHEDADDILTPIMKKSLIDVFGRSSEKARTYSENLLSPTPLPKCLERTFSGTDTPVVPSTPPSSPAVWEKEEKSLESHGFHALLSNHSTAFQKTFAESLSNTLKSCFEVTSSLAISIATSAKSPVLAVTDTKESFRKSPRYLGSPVKNGNSIISFMNQSCVDSDLSPSETFSNSVNISEVVEDLSSLVNLFKRDGGCKGYWKQASFSARQNLLVEFDQANNDESNKENSKVYQEASQWDKVVFEEFAMQLSGLVLKSSIGHSVFSMEEEGIEGGDCERSAGLLAFQTKQDGKSTRVNAPTEEEAETENIHLKTIVEGHVEAVLEKIVATCLPEAAYLTCADEHVEREKEVERKLPPSHTDDQWRWNSTNSAAMSNTNSLPPQFSEEASFSCEELSTVIPEVVIQTAENLAKNIVFAGLSQTSEILQRERRVWMDENEGCRKAESQLEVKEIHHSKQLSFSGALSCFAENLSSLTVSGAVKIACVQFEMQSMKSAARPVAIGNWGCGMSHGDLELKAVIQWVAASAAGCPVVAYHALGDQRISGLLKTVVCLRSRGWKVSDVIHRVIKFCESVRDKEDEAVGHQGFLSFLCQTPQTSL</sequence>
<evidence type="ECO:0000259" key="5">
    <source>
        <dbReference type="Pfam" id="PF05028"/>
    </source>
</evidence>
<feature type="domain" description="PARG helical" evidence="6">
    <location>
        <begin position="92"/>
        <end position="209"/>
    </location>
</feature>
<comment type="caution">
    <text evidence="7">The sequence shown here is derived from an EMBL/GenBank/DDBJ whole genome shotgun (WGS) entry which is preliminary data.</text>
</comment>
<dbReference type="AlphaFoldDB" id="A0AAD9R6A6"/>
<feature type="domain" description="PARG catalytic Macro" evidence="5">
    <location>
        <begin position="929"/>
        <end position="989"/>
    </location>
</feature>
<feature type="domain" description="PARG catalytic Macro" evidence="5">
    <location>
        <begin position="224"/>
        <end position="379"/>
    </location>
</feature>
<dbReference type="EC" id="3.2.1.143" evidence="2"/>
<comment type="similarity">
    <text evidence="1">Belongs to the poly(ADP-ribose) glycohydrolase family.</text>
</comment>
<dbReference type="GO" id="GO:0004649">
    <property type="term" value="F:poly(ADP-ribose) glycohydrolase activity"/>
    <property type="evidence" value="ECO:0007669"/>
    <property type="project" value="UniProtKB-EC"/>
</dbReference>
<dbReference type="Pfam" id="PF20811">
    <property type="entry name" value="PARG_cat_N"/>
    <property type="match status" value="1"/>
</dbReference>
<keyword evidence="3" id="KW-0378">Hydrolase</keyword>
<feature type="binding site" evidence="4">
    <location>
        <position position="272"/>
    </location>
    <ligand>
        <name>substrate</name>
    </ligand>
</feature>
<dbReference type="EMBL" id="JARQWQ010000002">
    <property type="protein sequence ID" value="KAK2573591.1"/>
    <property type="molecule type" value="Genomic_DNA"/>
</dbReference>
<dbReference type="InterPro" id="IPR048362">
    <property type="entry name" value="PARG_helical"/>
</dbReference>